<dbReference type="Pfam" id="PF01041">
    <property type="entry name" value="DegT_DnrJ_EryC1"/>
    <property type="match status" value="1"/>
</dbReference>
<evidence type="ECO:0000256" key="2">
    <source>
        <dbReference type="ARBA" id="ARBA00022576"/>
    </source>
</evidence>
<accession>A0ABN5VGC3</accession>
<comment type="similarity">
    <text evidence="5">Belongs to the DegT/DnrJ/EryC1 family. L-glutamine:2-deoxy-scyllo-inosose/scyllo-inosose aminotransferase subfamily.</text>
</comment>
<dbReference type="Proteomes" id="UP001321542">
    <property type="component" value="Chromosome"/>
</dbReference>
<organism evidence="7 8">
    <name type="scientific">Streptomyces graminofaciens</name>
    <dbReference type="NCBI Taxonomy" id="68212"/>
    <lineage>
        <taxon>Bacteria</taxon>
        <taxon>Bacillati</taxon>
        <taxon>Actinomycetota</taxon>
        <taxon>Actinomycetes</taxon>
        <taxon>Kitasatosporales</taxon>
        <taxon>Streptomycetaceae</taxon>
        <taxon>Streptomyces</taxon>
    </lineage>
</organism>
<evidence type="ECO:0000313" key="8">
    <source>
        <dbReference type="Proteomes" id="UP001321542"/>
    </source>
</evidence>
<dbReference type="InterPro" id="IPR000653">
    <property type="entry name" value="DegT/StrS_aminotransferase"/>
</dbReference>
<dbReference type="Gene3D" id="3.40.640.10">
    <property type="entry name" value="Type I PLP-dependent aspartate aminotransferase-like (Major domain)"/>
    <property type="match status" value="1"/>
</dbReference>
<comment type="cofactor">
    <cofactor evidence="1">
        <name>pyridoxal 5'-phosphate</name>
        <dbReference type="ChEBI" id="CHEBI:597326"/>
    </cofactor>
</comment>
<proteinExistence type="inferred from homology"/>
<reference evidence="7 8" key="2">
    <citation type="journal article" date="2023" name="ChemBioChem">
        <title>Acyltransferase Domain Exchange between Two Independent Type I Polyketide Synthases in the Same Producer Strain of Macrolide Antibiotics.</title>
        <authorList>
            <person name="Kudo F."/>
            <person name="Kishikawa K."/>
            <person name="Tsuboi K."/>
            <person name="Kido T."/>
            <person name="Usui T."/>
            <person name="Hashimoto J."/>
            <person name="Shin-Ya K."/>
            <person name="Miyanaga A."/>
            <person name="Eguchi T."/>
        </authorList>
    </citation>
    <scope>NUCLEOTIDE SEQUENCE [LARGE SCALE GENOMIC DNA]</scope>
    <source>
        <strain evidence="7 8">A-8890</strain>
    </source>
</reference>
<evidence type="ECO:0000256" key="3">
    <source>
        <dbReference type="ARBA" id="ARBA00022679"/>
    </source>
</evidence>
<dbReference type="PIRSF" id="PIRSF000390">
    <property type="entry name" value="PLP_StrS"/>
    <property type="match status" value="1"/>
</dbReference>
<keyword evidence="2" id="KW-0032">Aminotransferase</keyword>
<evidence type="ECO:0000313" key="7">
    <source>
        <dbReference type="EMBL" id="BBC32378.1"/>
    </source>
</evidence>
<evidence type="ECO:0000256" key="5">
    <source>
        <dbReference type="ARBA" id="ARBA00038398"/>
    </source>
</evidence>
<gene>
    <name evidence="7" type="ORF">SGFS_036720</name>
</gene>
<dbReference type="PANTHER" id="PTHR30244:SF34">
    <property type="entry name" value="DTDP-4-AMINO-4,6-DIDEOXYGALACTOSE TRANSAMINASE"/>
    <property type="match status" value="1"/>
</dbReference>
<dbReference type="SUPFAM" id="SSF53383">
    <property type="entry name" value="PLP-dependent transferases"/>
    <property type="match status" value="1"/>
</dbReference>
<evidence type="ECO:0000256" key="6">
    <source>
        <dbReference type="RuleBase" id="RU004508"/>
    </source>
</evidence>
<dbReference type="InterPro" id="IPR015422">
    <property type="entry name" value="PyrdxlP-dep_Trfase_small"/>
</dbReference>
<name>A0ABN5VGC3_9ACTN</name>
<reference evidence="7 8" key="1">
    <citation type="journal article" date="2010" name="ChemBioChem">
        <title>Cloning and characterization of the biosynthetic gene cluster of 16-membered macrolide antibiotic FD-891: involvement of a dual functional cytochrome P450 monooxygenase catalyzing epoxidation and hydroxylation.</title>
        <authorList>
            <person name="Kudo F."/>
            <person name="Motegi A."/>
            <person name="Mizoue K."/>
            <person name="Eguchi T."/>
        </authorList>
    </citation>
    <scope>NUCLEOTIDE SEQUENCE [LARGE SCALE GENOMIC DNA]</scope>
    <source>
        <strain evidence="7 8">A-8890</strain>
    </source>
</reference>
<evidence type="ECO:0000256" key="1">
    <source>
        <dbReference type="ARBA" id="ARBA00001933"/>
    </source>
</evidence>
<protein>
    <submittedName>
        <fullName evidence="7">Uncharacterized protein</fullName>
    </submittedName>
</protein>
<evidence type="ECO:0000256" key="4">
    <source>
        <dbReference type="ARBA" id="ARBA00022898"/>
    </source>
</evidence>
<sequence length="399" mass="42707">MAEPELPYARPHWDAEEAAALMTTLESGFWTNGGQVLRFEEELGRLTGAPTVTVSSGTSAVFALLHALGRSVSGPKLLVSPALNFAAAPASAKLLGWDVALCDVIADDLTVCPASLAELLDRVHLDYARIVVLPVHYAGHSADMAALSALCERYGADLVEDACHAIGGTYDGTLPVGSWLTSVAAYFSFHPTKPVAAGEGGAVSTTDPALLRELRALRNHNMSPVDAHTGDHDPWPYSIPAPGLNLRLSEFNAAVGAVQAGRAEESRLERARLAARYHERLDGLPFVRAVPGQRRAGSAHHLFPVVFDVEGLGMSKKDLLDTFFSRRIRCQVHYTPLHRLPAFADIGPRLTTSFTTVDTAFPGLVSLPLWRGMTDDDCDRVADAVAGIVHGSTHARGRA</sequence>
<keyword evidence="3" id="KW-0808">Transferase</keyword>
<dbReference type="PANTHER" id="PTHR30244">
    <property type="entry name" value="TRANSAMINASE"/>
    <property type="match status" value="1"/>
</dbReference>
<keyword evidence="8" id="KW-1185">Reference proteome</keyword>
<dbReference type="InterPro" id="IPR015424">
    <property type="entry name" value="PyrdxlP-dep_Trfase"/>
</dbReference>
<dbReference type="Gene3D" id="3.90.1150.10">
    <property type="entry name" value="Aspartate Aminotransferase, domain 1"/>
    <property type="match status" value="1"/>
</dbReference>
<dbReference type="EMBL" id="AP018448">
    <property type="protein sequence ID" value="BBC32378.1"/>
    <property type="molecule type" value="Genomic_DNA"/>
</dbReference>
<dbReference type="InterPro" id="IPR015421">
    <property type="entry name" value="PyrdxlP-dep_Trfase_major"/>
</dbReference>
<keyword evidence="4 6" id="KW-0663">Pyridoxal phosphate</keyword>
<dbReference type="RefSeq" id="WP_286251489.1">
    <property type="nucleotide sequence ID" value="NZ_AP018448.1"/>
</dbReference>